<dbReference type="GeneID" id="78274986"/>
<proteinExistence type="predicted"/>
<name>A0A1U7NP33_9FIRM</name>
<evidence type="ECO:0000313" key="3">
    <source>
        <dbReference type="Proteomes" id="UP000186705"/>
    </source>
</evidence>
<feature type="transmembrane region" description="Helical" evidence="1">
    <location>
        <begin position="39"/>
        <end position="59"/>
    </location>
</feature>
<dbReference type="InterPro" id="IPR004316">
    <property type="entry name" value="SWEET_rpt"/>
</dbReference>
<dbReference type="Pfam" id="PF03083">
    <property type="entry name" value="MtN3_slv"/>
    <property type="match status" value="1"/>
</dbReference>
<keyword evidence="1" id="KW-1133">Transmembrane helix</keyword>
<dbReference type="AlphaFoldDB" id="A0A1U7NP33"/>
<feature type="transmembrane region" description="Helical" evidence="1">
    <location>
        <begin position="6"/>
        <end position="27"/>
    </location>
</feature>
<dbReference type="OrthoDB" id="9794653at2"/>
<evidence type="ECO:0000313" key="2">
    <source>
        <dbReference type="EMBL" id="OLU47249.1"/>
    </source>
</evidence>
<dbReference type="Proteomes" id="UP000186705">
    <property type="component" value="Unassembled WGS sequence"/>
</dbReference>
<sequence>MNKNKLYHYVGTTASIMSVLMYVSYIAQIHANLNGQKGNVIQPAVAFVNCILWTIYGLWSKPKDWPIIIANVPGIFLAALTVATGL</sequence>
<dbReference type="STRING" id="1862672.BO225_03365"/>
<evidence type="ECO:0008006" key="4">
    <source>
        <dbReference type="Google" id="ProtNLM"/>
    </source>
</evidence>
<organism evidence="2 3">
    <name type="scientific">Dubosiella newyorkensis</name>
    <dbReference type="NCBI Taxonomy" id="1862672"/>
    <lineage>
        <taxon>Bacteria</taxon>
        <taxon>Bacillati</taxon>
        <taxon>Bacillota</taxon>
        <taxon>Erysipelotrichia</taxon>
        <taxon>Erysipelotrichales</taxon>
        <taxon>Erysipelotrichaceae</taxon>
        <taxon>Dubosiella</taxon>
    </lineage>
</organism>
<keyword evidence="1" id="KW-0812">Transmembrane</keyword>
<protein>
    <recommendedName>
        <fullName evidence="4">Sugar efflux transporter for intercellular exchange</fullName>
    </recommendedName>
</protein>
<feature type="transmembrane region" description="Helical" evidence="1">
    <location>
        <begin position="65"/>
        <end position="83"/>
    </location>
</feature>
<dbReference type="Gene3D" id="1.20.1280.290">
    <property type="match status" value="1"/>
</dbReference>
<evidence type="ECO:0000256" key="1">
    <source>
        <dbReference type="SAM" id="Phobius"/>
    </source>
</evidence>
<comment type="caution">
    <text evidence="2">The sequence shown here is derived from an EMBL/GenBank/DDBJ whole genome shotgun (WGS) entry which is preliminary data.</text>
</comment>
<gene>
    <name evidence="2" type="ORF">BO225_03365</name>
</gene>
<keyword evidence="1" id="KW-0472">Membrane</keyword>
<dbReference type="GO" id="GO:0016020">
    <property type="term" value="C:membrane"/>
    <property type="evidence" value="ECO:0007669"/>
    <property type="project" value="InterPro"/>
</dbReference>
<reference evidence="2 3" key="1">
    <citation type="submission" date="2016-11" db="EMBL/GenBank/DDBJ databases">
        <title>Description of two novel members of the family Erysipelotrichaceae: Ileibacterium lipovorans gen. nov., sp. nov. and Dubosiella newyorkensis, gen. nov., sp. nov.</title>
        <authorList>
            <person name="Cox L.M."/>
            <person name="Sohn J."/>
            <person name="Tyrrell K.L."/>
            <person name="Citron D.M."/>
            <person name="Lawson P.A."/>
            <person name="Patel N.B."/>
            <person name="Iizumi T."/>
            <person name="Perez-Perez G.I."/>
            <person name="Goldstein E.J."/>
            <person name="Blaser M.J."/>
        </authorList>
    </citation>
    <scope>NUCLEOTIDE SEQUENCE [LARGE SCALE GENOMIC DNA]</scope>
    <source>
        <strain evidence="2 3">NYU-BL-A4</strain>
    </source>
</reference>
<keyword evidence="3" id="KW-1185">Reference proteome</keyword>
<dbReference type="EMBL" id="MPKA01000053">
    <property type="protein sequence ID" value="OLU47249.1"/>
    <property type="molecule type" value="Genomic_DNA"/>
</dbReference>
<dbReference type="RefSeq" id="WP_076340876.1">
    <property type="nucleotide sequence ID" value="NZ_CANTAN010000011.1"/>
</dbReference>
<accession>A0A1U7NP33</accession>